<accession>A0A7C2VES6</accession>
<feature type="transmembrane region" description="Helical" evidence="8">
    <location>
        <begin position="180"/>
        <end position="203"/>
    </location>
</feature>
<feature type="transmembrane region" description="Helical" evidence="8">
    <location>
        <begin position="115"/>
        <end position="144"/>
    </location>
</feature>
<sequence>MLLGFILLYMVGTLLIGLLASTFVKNSKDFILAGRSLPLYMATFVTFATWFGAETVLGASSTMAKEGLIGVIEDPFGAALCLILIGLFFAKPLYRMNLLTMGDFYRVAYGRKTEILASLMMVFSYFGWIGAQMVAIGVILHLVIGVPQTVGTFIGFGVVLFYTFLGGMWAVSLTDFIQTIMIIVGLLAVLYEVSSGFSQIVPVLASQPLDYYRFLPEPSLKDILLYISAWITIGLGSIPQQDVFQRVMSSRSERVAVLSAIGGGFMYLTVALIPLILAVFAKVKHPELLNIDPQLMLPTMIVEHTSLLTKVFFFGALLSAIMSTASSAVLAPASVLSENLIRPYINNLSDRGFLWLTRLCVVLVALISLGFALSGESIYHLVGNSSALSLVSLFVPLAAGLYFKGSNSLSAILSMLSGFFSWVVLEYIFHSEFALLVGLTFSLVSYLLCSLILRFVYKMATKLPNNPV</sequence>
<feature type="transmembrane region" description="Helical" evidence="8">
    <location>
        <begin position="409"/>
        <end position="429"/>
    </location>
</feature>
<evidence type="ECO:0000256" key="5">
    <source>
        <dbReference type="ARBA" id="ARBA00022989"/>
    </source>
</evidence>
<evidence type="ECO:0000313" key="9">
    <source>
        <dbReference type="EMBL" id="HEW46248.1"/>
    </source>
</evidence>
<evidence type="ECO:0000256" key="1">
    <source>
        <dbReference type="ARBA" id="ARBA00004141"/>
    </source>
</evidence>
<dbReference type="CDD" id="cd11474">
    <property type="entry name" value="SLC5sbd_CHT"/>
    <property type="match status" value="1"/>
</dbReference>
<dbReference type="EMBL" id="DSFP01000053">
    <property type="protein sequence ID" value="HEW46248.1"/>
    <property type="molecule type" value="Genomic_DNA"/>
</dbReference>
<dbReference type="Pfam" id="PF00474">
    <property type="entry name" value="SSF"/>
    <property type="match status" value="1"/>
</dbReference>
<proteinExistence type="inferred from homology"/>
<gene>
    <name evidence="9" type="ORF">ENO47_06235</name>
</gene>
<feature type="transmembrane region" description="Helical" evidence="8">
    <location>
        <begin position="223"/>
        <end position="243"/>
    </location>
</feature>
<feature type="transmembrane region" description="Helical" evidence="8">
    <location>
        <begin position="378"/>
        <end position="402"/>
    </location>
</feature>
<dbReference type="AlphaFoldDB" id="A0A7C2VES6"/>
<evidence type="ECO:0000256" key="8">
    <source>
        <dbReference type="SAM" id="Phobius"/>
    </source>
</evidence>
<evidence type="ECO:0000256" key="3">
    <source>
        <dbReference type="ARBA" id="ARBA00022448"/>
    </source>
</evidence>
<feature type="transmembrane region" description="Helical" evidence="8">
    <location>
        <begin position="150"/>
        <end position="173"/>
    </location>
</feature>
<keyword evidence="4 8" id="KW-0812">Transmembrane</keyword>
<evidence type="ECO:0000256" key="2">
    <source>
        <dbReference type="ARBA" id="ARBA00006434"/>
    </source>
</evidence>
<comment type="subcellular location">
    <subcellularLocation>
        <location evidence="1">Membrane</location>
        <topology evidence="1">Multi-pass membrane protein</topology>
    </subcellularLocation>
</comment>
<evidence type="ECO:0000256" key="6">
    <source>
        <dbReference type="ARBA" id="ARBA00023136"/>
    </source>
</evidence>
<dbReference type="GO" id="GO:0005886">
    <property type="term" value="C:plasma membrane"/>
    <property type="evidence" value="ECO:0007669"/>
    <property type="project" value="TreeGrafter"/>
</dbReference>
<comment type="similarity">
    <text evidence="2 7">Belongs to the sodium:solute symporter (SSF) (TC 2.A.21) family.</text>
</comment>
<feature type="transmembrane region" description="Helical" evidence="8">
    <location>
        <begin position="76"/>
        <end position="94"/>
    </location>
</feature>
<evidence type="ECO:0000256" key="4">
    <source>
        <dbReference type="ARBA" id="ARBA00022692"/>
    </source>
</evidence>
<comment type="caution">
    <text evidence="9">The sequence shown here is derived from an EMBL/GenBank/DDBJ whole genome shotgun (WGS) entry which is preliminary data.</text>
</comment>
<dbReference type="Gene3D" id="1.20.1730.10">
    <property type="entry name" value="Sodium/glucose cotransporter"/>
    <property type="match status" value="1"/>
</dbReference>
<dbReference type="PANTHER" id="PTHR48086">
    <property type="entry name" value="SODIUM/PROLINE SYMPORTER-RELATED"/>
    <property type="match status" value="1"/>
</dbReference>
<evidence type="ECO:0000256" key="7">
    <source>
        <dbReference type="RuleBase" id="RU362091"/>
    </source>
</evidence>
<dbReference type="PANTHER" id="PTHR48086:SF7">
    <property type="entry name" value="SODIUM-SOLUTE SYMPORTER-RELATED"/>
    <property type="match status" value="1"/>
</dbReference>
<dbReference type="GO" id="GO:0022857">
    <property type="term" value="F:transmembrane transporter activity"/>
    <property type="evidence" value="ECO:0007669"/>
    <property type="project" value="InterPro"/>
</dbReference>
<feature type="transmembrane region" description="Helical" evidence="8">
    <location>
        <begin position="6"/>
        <end position="25"/>
    </location>
</feature>
<dbReference type="InterPro" id="IPR001734">
    <property type="entry name" value="Na/solute_symporter"/>
</dbReference>
<name>A0A7C2VES6_9AQUI</name>
<keyword evidence="5 8" id="KW-1133">Transmembrane helix</keyword>
<organism evidence="9">
    <name type="scientific">Hydrogenobacter sp</name>
    <dbReference type="NCBI Taxonomy" id="2152829"/>
    <lineage>
        <taxon>Bacteria</taxon>
        <taxon>Pseudomonadati</taxon>
        <taxon>Aquificota</taxon>
        <taxon>Aquificia</taxon>
        <taxon>Aquificales</taxon>
        <taxon>Aquificaceae</taxon>
        <taxon>Hydrogenobacter</taxon>
    </lineage>
</organism>
<dbReference type="InterPro" id="IPR050277">
    <property type="entry name" value="Sodium:Solute_Symporter"/>
</dbReference>
<feature type="transmembrane region" description="Helical" evidence="8">
    <location>
        <begin position="311"/>
        <end position="331"/>
    </location>
</feature>
<protein>
    <submittedName>
        <fullName evidence="9">Sodium:solute symporter</fullName>
    </submittedName>
</protein>
<dbReference type="InterPro" id="IPR038377">
    <property type="entry name" value="Na/Glc_symporter_sf"/>
</dbReference>
<keyword evidence="6 8" id="KW-0472">Membrane</keyword>
<feature type="transmembrane region" description="Helical" evidence="8">
    <location>
        <begin position="435"/>
        <end position="457"/>
    </location>
</feature>
<feature type="transmembrane region" description="Helical" evidence="8">
    <location>
        <begin position="352"/>
        <end position="372"/>
    </location>
</feature>
<feature type="transmembrane region" description="Helical" evidence="8">
    <location>
        <begin position="37"/>
        <end position="56"/>
    </location>
</feature>
<keyword evidence="3" id="KW-0813">Transport</keyword>
<dbReference type="PROSITE" id="PS50283">
    <property type="entry name" value="NA_SOLUT_SYMP_3"/>
    <property type="match status" value="1"/>
</dbReference>
<reference evidence="9" key="1">
    <citation type="journal article" date="2020" name="mSystems">
        <title>Genome- and Community-Level Interaction Insights into Carbon Utilization and Element Cycling Functions of Hydrothermarchaeota in Hydrothermal Sediment.</title>
        <authorList>
            <person name="Zhou Z."/>
            <person name="Liu Y."/>
            <person name="Xu W."/>
            <person name="Pan J."/>
            <person name="Luo Z.H."/>
            <person name="Li M."/>
        </authorList>
    </citation>
    <scope>NUCLEOTIDE SEQUENCE [LARGE SCALE GENOMIC DNA]</scope>
    <source>
        <strain evidence="9">SpSt-132</strain>
    </source>
</reference>
<feature type="transmembrane region" description="Helical" evidence="8">
    <location>
        <begin position="255"/>
        <end position="280"/>
    </location>
</feature>